<gene>
    <name evidence="1" type="ORF">F2P81_011582</name>
</gene>
<evidence type="ECO:0000313" key="2">
    <source>
        <dbReference type="Proteomes" id="UP000438429"/>
    </source>
</evidence>
<dbReference type="AlphaFoldDB" id="A0A6A4SWM4"/>
<comment type="caution">
    <text evidence="1">The sequence shown here is derived from an EMBL/GenBank/DDBJ whole genome shotgun (WGS) entry which is preliminary data.</text>
</comment>
<evidence type="ECO:0000313" key="1">
    <source>
        <dbReference type="EMBL" id="KAF0036270.1"/>
    </source>
</evidence>
<organism evidence="1 2">
    <name type="scientific">Scophthalmus maximus</name>
    <name type="common">Turbot</name>
    <name type="synonym">Psetta maxima</name>
    <dbReference type="NCBI Taxonomy" id="52904"/>
    <lineage>
        <taxon>Eukaryota</taxon>
        <taxon>Metazoa</taxon>
        <taxon>Chordata</taxon>
        <taxon>Craniata</taxon>
        <taxon>Vertebrata</taxon>
        <taxon>Euteleostomi</taxon>
        <taxon>Actinopterygii</taxon>
        <taxon>Neopterygii</taxon>
        <taxon>Teleostei</taxon>
        <taxon>Neoteleostei</taxon>
        <taxon>Acanthomorphata</taxon>
        <taxon>Carangaria</taxon>
        <taxon>Pleuronectiformes</taxon>
        <taxon>Pleuronectoidei</taxon>
        <taxon>Scophthalmidae</taxon>
        <taxon>Scophthalmus</taxon>
    </lineage>
</organism>
<sequence>MLLMSLLEDLAGSPEFEEPRIFYVQLRSKPSSRIFCENVSLKCESCREVDLEAKRTQYLFTQMNGCVLNVSLMLHCMVTSFCLSRTDAALPLSSCIFDHGFDIFS</sequence>
<protein>
    <submittedName>
        <fullName evidence="1">Uncharacterized protein</fullName>
    </submittedName>
</protein>
<accession>A0A6A4SWM4</accession>
<proteinExistence type="predicted"/>
<dbReference type="EMBL" id="VEVO01000010">
    <property type="protein sequence ID" value="KAF0036270.1"/>
    <property type="molecule type" value="Genomic_DNA"/>
</dbReference>
<reference evidence="1 2" key="1">
    <citation type="submission" date="2019-06" db="EMBL/GenBank/DDBJ databases">
        <title>Draft genomes of female and male turbot (Scophthalmus maximus).</title>
        <authorList>
            <person name="Xu H."/>
            <person name="Xu X.-W."/>
            <person name="Shao C."/>
            <person name="Chen S."/>
        </authorList>
    </citation>
    <scope>NUCLEOTIDE SEQUENCE [LARGE SCALE GENOMIC DNA]</scope>
    <source>
        <strain evidence="1">Ysfricsl-2016a</strain>
        <tissue evidence="1">Blood</tissue>
    </source>
</reference>
<dbReference type="Proteomes" id="UP000438429">
    <property type="component" value="Unassembled WGS sequence"/>
</dbReference>
<name>A0A6A4SWM4_SCOMX</name>